<keyword evidence="5" id="KW-0598">Phosphotransferase system</keyword>
<evidence type="ECO:0000313" key="11">
    <source>
        <dbReference type="EMBL" id="KRM10351.1"/>
    </source>
</evidence>
<gene>
    <name evidence="11" type="ORF">FD41_GL002149</name>
    <name evidence="10" type="ORF">JCM14108_2278</name>
</gene>
<evidence type="ECO:0000256" key="3">
    <source>
        <dbReference type="ARBA" id="ARBA00022475"/>
    </source>
</evidence>
<dbReference type="Pfam" id="PF03613">
    <property type="entry name" value="EIID-AGA"/>
    <property type="match status" value="1"/>
</dbReference>
<name>X0PB98_9LACO</name>
<dbReference type="AlphaFoldDB" id="X0PB98"/>
<dbReference type="RefSeq" id="WP_035180429.1">
    <property type="nucleotide sequence ID" value="NZ_AZFY01000032.1"/>
</dbReference>
<dbReference type="PATRIC" id="fig|1423743.5.peg.2209"/>
<keyword evidence="13" id="KW-1185">Reference proteome</keyword>
<keyword evidence="6 9" id="KW-0812">Transmembrane</keyword>
<dbReference type="eggNOG" id="COG3716">
    <property type="taxonomic scope" value="Bacteria"/>
</dbReference>
<evidence type="ECO:0000256" key="5">
    <source>
        <dbReference type="ARBA" id="ARBA00022683"/>
    </source>
</evidence>
<evidence type="ECO:0000256" key="2">
    <source>
        <dbReference type="ARBA" id="ARBA00022448"/>
    </source>
</evidence>
<dbReference type="PANTHER" id="PTHR32502:SF5">
    <property type="entry name" value="N-ACETYLGALACTOSAMINE PERMEASE IID COMPONENT-RELATED"/>
    <property type="match status" value="1"/>
</dbReference>
<keyword evidence="8 9" id="KW-0472">Membrane</keyword>
<dbReference type="GO" id="GO:0009401">
    <property type="term" value="P:phosphoenolpyruvate-dependent sugar phosphotransferase system"/>
    <property type="evidence" value="ECO:0007669"/>
    <property type="project" value="UniProtKB-KW"/>
</dbReference>
<evidence type="ECO:0000313" key="13">
    <source>
        <dbReference type="Proteomes" id="UP000051966"/>
    </source>
</evidence>
<dbReference type="EMBL" id="AZFY01000032">
    <property type="protein sequence ID" value="KRM10351.1"/>
    <property type="molecule type" value="Genomic_DNA"/>
</dbReference>
<dbReference type="Proteomes" id="UP000019488">
    <property type="component" value="Unassembled WGS sequence"/>
</dbReference>
<feature type="transmembrane region" description="Helical" evidence="9">
    <location>
        <begin position="135"/>
        <end position="160"/>
    </location>
</feature>
<keyword evidence="7 9" id="KW-1133">Transmembrane helix</keyword>
<evidence type="ECO:0000256" key="1">
    <source>
        <dbReference type="ARBA" id="ARBA00004651"/>
    </source>
</evidence>
<dbReference type="PROSITE" id="PS51108">
    <property type="entry name" value="PTS_EIID"/>
    <property type="match status" value="1"/>
</dbReference>
<dbReference type="OrthoDB" id="9795582at2"/>
<feature type="transmembrane region" description="Helical" evidence="9">
    <location>
        <begin position="193"/>
        <end position="214"/>
    </location>
</feature>
<accession>X0PB98</accession>
<dbReference type="Proteomes" id="UP000051966">
    <property type="component" value="Unassembled WGS sequence"/>
</dbReference>
<dbReference type="EMBL" id="BAKI01000028">
    <property type="protein sequence ID" value="GAF37259.1"/>
    <property type="molecule type" value="Genomic_DNA"/>
</dbReference>
<evidence type="ECO:0000256" key="8">
    <source>
        <dbReference type="ARBA" id="ARBA00023136"/>
    </source>
</evidence>
<comment type="caution">
    <text evidence="10">The sequence shown here is derived from an EMBL/GenBank/DDBJ whole genome shotgun (WGS) entry which is preliminary data.</text>
</comment>
<reference evidence="11 13" key="2">
    <citation type="journal article" date="2015" name="Genome Announc.">
        <title>Expanding the biotechnology potential of lactobacilli through comparative genomics of 213 strains and associated genera.</title>
        <authorList>
            <person name="Sun Z."/>
            <person name="Harris H.M."/>
            <person name="McCann A."/>
            <person name="Guo C."/>
            <person name="Argimon S."/>
            <person name="Zhang W."/>
            <person name="Yang X."/>
            <person name="Jeffery I.B."/>
            <person name="Cooney J.C."/>
            <person name="Kagawa T.F."/>
            <person name="Liu W."/>
            <person name="Song Y."/>
            <person name="Salvetti E."/>
            <person name="Wrobel A."/>
            <person name="Rasinkangas P."/>
            <person name="Parkhill J."/>
            <person name="Rea M.C."/>
            <person name="O'Sullivan O."/>
            <person name="Ritari J."/>
            <person name="Douillard F.P."/>
            <person name="Paul Ross R."/>
            <person name="Yang R."/>
            <person name="Briner A.E."/>
            <person name="Felis G.E."/>
            <person name="de Vos W.M."/>
            <person name="Barrangou R."/>
            <person name="Klaenhammer T.R."/>
            <person name="Caufield P.W."/>
            <person name="Cui Y."/>
            <person name="Zhang H."/>
            <person name="O'Toole P.W."/>
        </authorList>
    </citation>
    <scope>NUCLEOTIDE SEQUENCE [LARGE SCALE GENOMIC DNA]</scope>
    <source>
        <strain evidence="11 13">DSM 18382</strain>
    </source>
</reference>
<evidence type="ECO:0000256" key="6">
    <source>
        <dbReference type="ARBA" id="ARBA00022692"/>
    </source>
</evidence>
<feature type="transmembrane region" description="Helical" evidence="9">
    <location>
        <begin position="259"/>
        <end position="279"/>
    </location>
</feature>
<evidence type="ECO:0000256" key="9">
    <source>
        <dbReference type="SAM" id="Phobius"/>
    </source>
</evidence>
<proteinExistence type="predicted"/>
<keyword evidence="3" id="KW-1003">Cell membrane</keyword>
<dbReference type="InterPro" id="IPR004704">
    <property type="entry name" value="PTS_IID_man"/>
</dbReference>
<organism evidence="10 12">
    <name type="scientific">Lentilactobacillus farraginis DSM 18382 = JCM 14108</name>
    <dbReference type="NCBI Taxonomy" id="1423743"/>
    <lineage>
        <taxon>Bacteria</taxon>
        <taxon>Bacillati</taxon>
        <taxon>Bacillota</taxon>
        <taxon>Bacilli</taxon>
        <taxon>Lactobacillales</taxon>
        <taxon>Lactobacillaceae</taxon>
        <taxon>Lentilactobacillus</taxon>
    </lineage>
</organism>
<protein>
    <submittedName>
        <fullName evidence="11">PTS system, mannose fructose sorbose family, IID component</fullName>
    </submittedName>
    <submittedName>
        <fullName evidence="10">PTS system, mannose-specific IID component</fullName>
    </submittedName>
</protein>
<evidence type="ECO:0000313" key="12">
    <source>
        <dbReference type="Proteomes" id="UP000019488"/>
    </source>
</evidence>
<feature type="transmembrane region" description="Helical" evidence="9">
    <location>
        <begin position="234"/>
        <end position="252"/>
    </location>
</feature>
<dbReference type="STRING" id="1423743.FD41_GL002149"/>
<dbReference type="PANTHER" id="PTHR32502">
    <property type="entry name" value="N-ACETYLGALACTOSAMINE PERMEASE II COMPONENT-RELATED"/>
    <property type="match status" value="1"/>
</dbReference>
<dbReference type="GO" id="GO:0005886">
    <property type="term" value="C:plasma membrane"/>
    <property type="evidence" value="ECO:0007669"/>
    <property type="project" value="UniProtKB-SubCell"/>
</dbReference>
<evidence type="ECO:0000256" key="7">
    <source>
        <dbReference type="ARBA" id="ARBA00022989"/>
    </source>
</evidence>
<evidence type="ECO:0000256" key="4">
    <source>
        <dbReference type="ARBA" id="ARBA00022597"/>
    </source>
</evidence>
<keyword evidence="4" id="KW-0762">Sugar transport</keyword>
<evidence type="ECO:0000313" key="10">
    <source>
        <dbReference type="EMBL" id="GAF37259.1"/>
    </source>
</evidence>
<keyword evidence="2" id="KW-0813">Transport</keyword>
<sequence length="280" mass="31158">MGQHLTDNHQKNLNQHPQLQPGDFISIFWRSGFEQASWNYERMQNLGFAFILSPAIKRLYPNKADRISAMKRHLLFFNTSPIMQSLVTGVVLNLEEQKAAGKPISTSEITSVKTAMMGPLGGIGDPVWNGTIRPVLSALAASLVLSGYGIWGPILFFVAWNGLRLSFRYQAQKLGYARGTDIINLFSSGVLKVITKASAAFGMFMVGVFIAKWVRVDFDLGRIHIFQHMAWLNAYVSALAALLLTMMCLWLIRLRVTPIWIILLLFVLGLIGYAGGVIVV</sequence>
<comment type="subcellular location">
    <subcellularLocation>
        <location evidence="1">Cell membrane</location>
        <topology evidence="1">Multi-pass membrane protein</topology>
    </subcellularLocation>
</comment>
<reference evidence="10" key="1">
    <citation type="journal article" date="2014" name="Genome Announc.">
        <title>Draft Genome Sequences of Two Lactobacillus Strains, L. farraginis JCM 14108T and L. composti JCM 14202T, Isolated from Compost of Distilled Shochu Residue.</title>
        <authorList>
            <person name="Yuki M."/>
            <person name="Oshima K."/>
            <person name="Suda W."/>
            <person name="Kitahara M."/>
            <person name="Kitamura K."/>
            <person name="Iida T."/>
            <person name="Hattori M."/>
            <person name="Ohkuma M."/>
        </authorList>
    </citation>
    <scope>NUCLEOTIDE SEQUENCE [LARGE SCALE GENOMIC DNA]</scope>
    <source>
        <strain evidence="10">JCM 14108</strain>
    </source>
</reference>
<dbReference type="InterPro" id="IPR050303">
    <property type="entry name" value="GatZ_KbaZ_carbometab"/>
</dbReference>